<dbReference type="Proteomes" id="UP000505377">
    <property type="component" value="Chromosome"/>
</dbReference>
<dbReference type="InterPro" id="IPR053844">
    <property type="entry name" value="AH_C"/>
</dbReference>
<accession>A0A6M6JAE4</accession>
<sequence length="146" mass="14642">MTARDQGRGAPPASRPALLAVVAAHRTGQPLHPELVALGAEFVRRARTAPVYRLVALPGPGVPRGGLVAVDDGGAAVEVELHRLPVAALGALVCALPAPLGIGPVELADGEALGIVCVRRPPGAIDVSAHGSWPAYLASLTAPVSG</sequence>
<dbReference type="EMBL" id="CP053564">
    <property type="protein sequence ID" value="QJY44828.1"/>
    <property type="molecule type" value="Genomic_DNA"/>
</dbReference>
<evidence type="ECO:0000313" key="2">
    <source>
        <dbReference type="EMBL" id="QJY44828.1"/>
    </source>
</evidence>
<dbReference type="RefSeq" id="WP_172154203.1">
    <property type="nucleotide sequence ID" value="NZ_CP053564.1"/>
</dbReference>
<dbReference type="Gene3D" id="3.10.490.10">
    <property type="entry name" value="Gamma-glutamyl cyclotransferase-like"/>
    <property type="match status" value="1"/>
</dbReference>
<dbReference type="AlphaFoldDB" id="A0A6M6JAE4"/>
<dbReference type="KEGG" id="pbro:HOP40_02375"/>
<evidence type="ECO:0000313" key="3">
    <source>
        <dbReference type="Proteomes" id="UP000505377"/>
    </source>
</evidence>
<dbReference type="Pfam" id="PF21986">
    <property type="entry name" value="AH_C"/>
    <property type="match status" value="1"/>
</dbReference>
<reference evidence="2 3" key="1">
    <citation type="submission" date="2020-05" db="EMBL/GenBank/DDBJ databases">
        <authorList>
            <person name="Mo P."/>
        </authorList>
    </citation>
    <scope>NUCLEOTIDE SEQUENCE [LARGE SCALE GENOMIC DNA]</scope>
    <source>
        <strain evidence="2 3">Gen01</strain>
    </source>
</reference>
<feature type="domain" description="Allophanate hydrolase C-terminal" evidence="1">
    <location>
        <begin position="19"/>
        <end position="138"/>
    </location>
</feature>
<protein>
    <submittedName>
        <fullName evidence="2">Amidase</fullName>
    </submittedName>
</protein>
<proteinExistence type="predicted"/>
<name>A0A6M6JAE4_9PSEU</name>
<evidence type="ECO:0000259" key="1">
    <source>
        <dbReference type="Pfam" id="PF21986"/>
    </source>
</evidence>
<gene>
    <name evidence="2" type="ORF">HOP40_02375</name>
</gene>
<organism evidence="2 3">
    <name type="scientific">Pseudonocardia broussonetiae</name>
    <dbReference type="NCBI Taxonomy" id="2736640"/>
    <lineage>
        <taxon>Bacteria</taxon>
        <taxon>Bacillati</taxon>
        <taxon>Actinomycetota</taxon>
        <taxon>Actinomycetes</taxon>
        <taxon>Pseudonocardiales</taxon>
        <taxon>Pseudonocardiaceae</taxon>
        <taxon>Pseudonocardia</taxon>
    </lineage>
</organism>
<keyword evidence="3" id="KW-1185">Reference proteome</keyword>